<gene>
    <name evidence="1" type="ORF">HYFRA_00009481</name>
</gene>
<keyword evidence="2" id="KW-1185">Reference proteome</keyword>
<dbReference type="EMBL" id="CAJVRL010000064">
    <property type="protein sequence ID" value="CAG8955528.1"/>
    <property type="molecule type" value="Genomic_DNA"/>
</dbReference>
<sequence>MLWTTSRDFIQDCKNNQPGGGPGNVLDIFKRFHSRFQAVALVMFWTVAHGVFTSQTCENAQSPQGSILFGSPCAVKLRKILDTSRSRKGAHSVLEASTNAKHQKTHVIRCSHLPFFLAFPRISNAPSRGWSTEP</sequence>
<protein>
    <submittedName>
        <fullName evidence="1">Uncharacterized protein</fullName>
    </submittedName>
</protein>
<accession>A0A9N9KZP9</accession>
<evidence type="ECO:0000313" key="2">
    <source>
        <dbReference type="Proteomes" id="UP000696280"/>
    </source>
</evidence>
<name>A0A9N9KZP9_9HELO</name>
<organism evidence="1 2">
    <name type="scientific">Hymenoscyphus fraxineus</name>
    <dbReference type="NCBI Taxonomy" id="746836"/>
    <lineage>
        <taxon>Eukaryota</taxon>
        <taxon>Fungi</taxon>
        <taxon>Dikarya</taxon>
        <taxon>Ascomycota</taxon>
        <taxon>Pezizomycotina</taxon>
        <taxon>Leotiomycetes</taxon>
        <taxon>Helotiales</taxon>
        <taxon>Helotiaceae</taxon>
        <taxon>Hymenoscyphus</taxon>
    </lineage>
</organism>
<dbReference type="AlphaFoldDB" id="A0A9N9KZP9"/>
<proteinExistence type="predicted"/>
<reference evidence="1" key="1">
    <citation type="submission" date="2021-07" db="EMBL/GenBank/DDBJ databases">
        <authorList>
            <person name="Durling M."/>
        </authorList>
    </citation>
    <scope>NUCLEOTIDE SEQUENCE</scope>
</reference>
<dbReference type="Proteomes" id="UP000696280">
    <property type="component" value="Unassembled WGS sequence"/>
</dbReference>
<comment type="caution">
    <text evidence="1">The sequence shown here is derived from an EMBL/GenBank/DDBJ whole genome shotgun (WGS) entry which is preliminary data.</text>
</comment>
<evidence type="ECO:0000313" key="1">
    <source>
        <dbReference type="EMBL" id="CAG8955528.1"/>
    </source>
</evidence>